<feature type="compositionally biased region" description="Low complexity" evidence="1">
    <location>
        <begin position="113"/>
        <end position="124"/>
    </location>
</feature>
<evidence type="ECO:0000313" key="5">
    <source>
        <dbReference type="Proteomes" id="UP000837803"/>
    </source>
</evidence>
<dbReference type="Pfam" id="PF04784">
    <property type="entry name" value="DUF547"/>
    <property type="match status" value="1"/>
</dbReference>
<gene>
    <name evidence="4" type="ORF">LEM8419_01570</name>
</gene>
<feature type="compositionally biased region" description="Pro residues" evidence="1">
    <location>
        <begin position="88"/>
        <end position="112"/>
    </location>
</feature>
<dbReference type="PANTHER" id="PTHR34386">
    <property type="entry name" value="GLUTAREDOXIN"/>
    <property type="match status" value="1"/>
</dbReference>
<organism evidence="4 5">
    <name type="scientific">Neolewinella maritima</name>
    <dbReference type="NCBI Taxonomy" id="1383882"/>
    <lineage>
        <taxon>Bacteria</taxon>
        <taxon>Pseudomonadati</taxon>
        <taxon>Bacteroidota</taxon>
        <taxon>Saprospiria</taxon>
        <taxon>Saprospirales</taxon>
        <taxon>Lewinellaceae</taxon>
        <taxon>Neolewinella</taxon>
    </lineage>
</organism>
<sequence>MYTQLTSSLHLLLVLSLSLSLCRCADGPPATTSAAVATAPTVNGQPIATDTVASDQIEYTLEQNPGIATAEPSVKEAQIEVARAKPATPKPVAPPAPTNTAPAPAPAPPAAPAVPAARPASNAPNHSAWNDLLQQHVAASGRVDYQGFQQDEPKLDDYLGTLARETPGPNWSRQEALAYWINAYNAYTIKLILDNDIPASIRDIEKPWDQRWIKLAGKTYSLNQIEHDIVRPTFKEPRIHFALVCAAKSCPPLPNQAFTAENLEQLLERRTRAFIRDEERNVTQEAVVRVSPLFDWYAEDFGNVKDYLNKYLATEIPASKEITFLDYDWSLNN</sequence>
<proteinExistence type="predicted"/>
<evidence type="ECO:0000313" key="4">
    <source>
        <dbReference type="EMBL" id="CAH1000417.1"/>
    </source>
</evidence>
<dbReference type="InterPro" id="IPR051548">
    <property type="entry name" value="Grx-like_ET"/>
</dbReference>
<accession>A0ABM9B000</accession>
<name>A0ABM9B000_9BACT</name>
<evidence type="ECO:0000256" key="2">
    <source>
        <dbReference type="SAM" id="SignalP"/>
    </source>
</evidence>
<comment type="caution">
    <text evidence="4">The sequence shown here is derived from an EMBL/GenBank/DDBJ whole genome shotgun (WGS) entry which is preliminary data.</text>
</comment>
<dbReference type="Proteomes" id="UP000837803">
    <property type="component" value="Unassembled WGS sequence"/>
</dbReference>
<reference evidence="4" key="1">
    <citation type="submission" date="2021-12" db="EMBL/GenBank/DDBJ databases">
        <authorList>
            <person name="Rodrigo-Torres L."/>
            <person name="Arahal R. D."/>
            <person name="Lucena T."/>
        </authorList>
    </citation>
    <scope>NUCLEOTIDE SEQUENCE</scope>
    <source>
        <strain evidence="4">CECT 8419</strain>
    </source>
</reference>
<dbReference type="EMBL" id="CAKLPZ010000001">
    <property type="protein sequence ID" value="CAH1000417.1"/>
    <property type="molecule type" value="Genomic_DNA"/>
</dbReference>
<keyword evidence="2" id="KW-0732">Signal</keyword>
<protein>
    <recommendedName>
        <fullName evidence="3">DUF547 domain-containing protein</fullName>
    </recommendedName>
</protein>
<feature type="signal peptide" evidence="2">
    <location>
        <begin position="1"/>
        <end position="25"/>
    </location>
</feature>
<feature type="chain" id="PRO_5045940176" description="DUF547 domain-containing protein" evidence="2">
    <location>
        <begin position="26"/>
        <end position="333"/>
    </location>
</feature>
<evidence type="ECO:0000259" key="3">
    <source>
        <dbReference type="Pfam" id="PF04784"/>
    </source>
</evidence>
<dbReference type="InterPro" id="IPR006869">
    <property type="entry name" value="DUF547"/>
</dbReference>
<keyword evidence="5" id="KW-1185">Reference proteome</keyword>
<evidence type="ECO:0000256" key="1">
    <source>
        <dbReference type="SAM" id="MobiDB-lite"/>
    </source>
</evidence>
<dbReference type="PANTHER" id="PTHR34386:SF1">
    <property type="entry name" value="GLUTAREDOXIN-LIKE PROTEIN NRDH"/>
    <property type="match status" value="1"/>
</dbReference>
<feature type="region of interest" description="Disordered" evidence="1">
    <location>
        <begin position="85"/>
        <end position="127"/>
    </location>
</feature>
<dbReference type="RefSeq" id="WP_238750468.1">
    <property type="nucleotide sequence ID" value="NZ_CAKLPZ010000001.1"/>
</dbReference>
<feature type="domain" description="DUF547" evidence="3">
    <location>
        <begin position="170"/>
        <end position="275"/>
    </location>
</feature>